<evidence type="ECO:0000256" key="8">
    <source>
        <dbReference type="SAM" id="MobiDB-lite"/>
    </source>
</evidence>
<feature type="transmembrane region" description="Helical" evidence="9">
    <location>
        <begin position="297"/>
        <end position="318"/>
    </location>
</feature>
<feature type="transmembrane region" description="Helical" evidence="9">
    <location>
        <begin position="148"/>
        <end position="170"/>
    </location>
</feature>
<protein>
    <recommendedName>
        <fullName evidence="12">Udp-galactose transporter related protein</fullName>
    </recommendedName>
</protein>
<dbReference type="Pfam" id="PF08449">
    <property type="entry name" value="UAA"/>
    <property type="match status" value="1"/>
</dbReference>
<evidence type="ECO:0000256" key="4">
    <source>
        <dbReference type="ARBA" id="ARBA00022692"/>
    </source>
</evidence>
<reference evidence="11" key="1">
    <citation type="journal article" date="2015" name="Proc. Natl. Acad. Sci. U.S.A.">
        <title>Genome sequence of the Asian Tiger mosquito, Aedes albopictus, reveals insights into its biology, genetics, and evolution.</title>
        <authorList>
            <person name="Chen X.G."/>
            <person name="Jiang X."/>
            <person name="Gu J."/>
            <person name="Xu M."/>
            <person name="Wu Y."/>
            <person name="Deng Y."/>
            <person name="Zhang C."/>
            <person name="Bonizzoni M."/>
            <person name="Dermauw W."/>
            <person name="Vontas J."/>
            <person name="Armbruster P."/>
            <person name="Huang X."/>
            <person name="Yang Y."/>
            <person name="Zhang H."/>
            <person name="He W."/>
            <person name="Peng H."/>
            <person name="Liu Y."/>
            <person name="Wu K."/>
            <person name="Chen J."/>
            <person name="Lirakis M."/>
            <person name="Topalis P."/>
            <person name="Van Leeuwen T."/>
            <person name="Hall A.B."/>
            <person name="Jiang X."/>
            <person name="Thorpe C."/>
            <person name="Mueller R.L."/>
            <person name="Sun C."/>
            <person name="Waterhouse R.M."/>
            <person name="Yan G."/>
            <person name="Tu Z.J."/>
            <person name="Fang X."/>
            <person name="James A.A."/>
        </authorList>
    </citation>
    <scope>NUCLEOTIDE SEQUENCE [LARGE SCALE GENOMIC DNA]</scope>
    <source>
        <strain evidence="11">Foshan</strain>
    </source>
</reference>
<dbReference type="InterPro" id="IPR013657">
    <property type="entry name" value="SCL35B1-4/HUT1"/>
</dbReference>
<keyword evidence="5" id="KW-0256">Endoplasmic reticulum</keyword>
<evidence type="ECO:0000256" key="6">
    <source>
        <dbReference type="ARBA" id="ARBA00022989"/>
    </source>
</evidence>
<feature type="transmembrane region" description="Helical" evidence="9">
    <location>
        <begin position="338"/>
        <end position="357"/>
    </location>
</feature>
<keyword evidence="7 9" id="KW-0472">Membrane</keyword>
<comment type="similarity">
    <text evidence="2">Belongs to the nucleotide-sugar transporter family. SLC35B subfamily.</text>
</comment>
<evidence type="ECO:0000256" key="7">
    <source>
        <dbReference type="ARBA" id="ARBA00023136"/>
    </source>
</evidence>
<proteinExistence type="inferred from homology"/>
<keyword evidence="4 9" id="KW-0812">Transmembrane</keyword>
<evidence type="ECO:0000313" key="10">
    <source>
        <dbReference type="EnsemblMetazoa" id="AALFPA23_009217.P12654"/>
    </source>
</evidence>
<dbReference type="Proteomes" id="UP000069940">
    <property type="component" value="Unassembled WGS sequence"/>
</dbReference>
<dbReference type="PANTHER" id="PTHR10778">
    <property type="entry name" value="SOLUTE CARRIER FAMILY 35 MEMBER B"/>
    <property type="match status" value="1"/>
</dbReference>
<dbReference type="PANTHER" id="PTHR10778:SF10">
    <property type="entry name" value="SOLUTE CARRIER FAMILY 35 MEMBER B1"/>
    <property type="match status" value="1"/>
</dbReference>
<reference evidence="10" key="2">
    <citation type="submission" date="2025-05" db="UniProtKB">
        <authorList>
            <consortium name="EnsemblMetazoa"/>
        </authorList>
    </citation>
    <scope>IDENTIFICATION</scope>
    <source>
        <strain evidence="10">Foshan</strain>
    </source>
</reference>
<name>A0ABM1YHK7_AEDAL</name>
<dbReference type="InterPro" id="IPR037185">
    <property type="entry name" value="EmrE-like"/>
</dbReference>
<feature type="transmembrane region" description="Helical" evidence="9">
    <location>
        <begin position="234"/>
        <end position="252"/>
    </location>
</feature>
<evidence type="ECO:0008006" key="12">
    <source>
        <dbReference type="Google" id="ProtNLM"/>
    </source>
</evidence>
<evidence type="ECO:0000256" key="3">
    <source>
        <dbReference type="ARBA" id="ARBA00022448"/>
    </source>
</evidence>
<keyword evidence="6 9" id="KW-1133">Transmembrane helix</keyword>
<evidence type="ECO:0000256" key="5">
    <source>
        <dbReference type="ARBA" id="ARBA00022824"/>
    </source>
</evidence>
<dbReference type="SUPFAM" id="SSF103481">
    <property type="entry name" value="Multidrug resistance efflux transporter EmrE"/>
    <property type="match status" value="2"/>
</dbReference>
<evidence type="ECO:0000256" key="1">
    <source>
        <dbReference type="ARBA" id="ARBA00004477"/>
    </source>
</evidence>
<comment type="subcellular location">
    <subcellularLocation>
        <location evidence="1">Endoplasmic reticulum membrane</location>
        <topology evidence="1">Multi-pass membrane protein</topology>
    </subcellularLocation>
</comment>
<accession>A0ABM1YHK7</accession>
<evidence type="ECO:0000256" key="9">
    <source>
        <dbReference type="SAM" id="Phobius"/>
    </source>
</evidence>
<evidence type="ECO:0000256" key="2">
    <source>
        <dbReference type="ARBA" id="ARBA00010694"/>
    </source>
</evidence>
<feature type="region of interest" description="Disordered" evidence="8">
    <location>
        <begin position="413"/>
        <end position="435"/>
    </location>
</feature>
<dbReference type="EnsemblMetazoa" id="AALFPA23_009217.R12654">
    <property type="protein sequence ID" value="AALFPA23_009217.P12654"/>
    <property type="gene ID" value="AALFPA23_009217"/>
</dbReference>
<feature type="transmembrane region" description="Helical" evidence="9">
    <location>
        <begin position="106"/>
        <end position="123"/>
    </location>
</feature>
<dbReference type="GeneID" id="109398904"/>
<evidence type="ECO:0000313" key="11">
    <source>
        <dbReference type="Proteomes" id="UP000069940"/>
    </source>
</evidence>
<organism evidence="10 11">
    <name type="scientific">Aedes albopictus</name>
    <name type="common">Asian tiger mosquito</name>
    <name type="synonym">Stegomyia albopicta</name>
    <dbReference type="NCBI Taxonomy" id="7160"/>
    <lineage>
        <taxon>Eukaryota</taxon>
        <taxon>Metazoa</taxon>
        <taxon>Ecdysozoa</taxon>
        <taxon>Arthropoda</taxon>
        <taxon>Hexapoda</taxon>
        <taxon>Insecta</taxon>
        <taxon>Pterygota</taxon>
        <taxon>Neoptera</taxon>
        <taxon>Endopterygota</taxon>
        <taxon>Diptera</taxon>
        <taxon>Nematocera</taxon>
        <taxon>Culicoidea</taxon>
        <taxon>Culicidae</taxon>
        <taxon>Culicinae</taxon>
        <taxon>Aedini</taxon>
        <taxon>Aedes</taxon>
        <taxon>Stegomyia</taxon>
    </lineage>
</organism>
<feature type="transmembrane region" description="Helical" evidence="9">
    <location>
        <begin position="182"/>
        <end position="204"/>
    </location>
</feature>
<dbReference type="RefSeq" id="XP_062716777.1">
    <property type="nucleotide sequence ID" value="XM_062860793.1"/>
</dbReference>
<keyword evidence="3" id="KW-0813">Transport</keyword>
<keyword evidence="11" id="KW-1185">Reference proteome</keyword>
<sequence length="435" mass="48199">MRNQSDLEEGRDSWDTDRSQQFLNEQTESLNVQQGVTEPQILHGDVQQQQFQNQQGQLDMQQTKLIMPTECEASHHQTCVPSGEPPDACQQIDKTSTCGMPCNKKAIIAALGIFVCYFCFGIIQEKITRGRYGDEPQEDGTRGEQFTYAQALVGVQFICNWVLAKAILIARPQNLDTTPKRYYASGALTYLLAMVSSNMALRWVSYPMQVVVKSAKPIPVMLLSFMFGRKSYTLQKYMFVLLIVIGVVLFMLKEGKTNSSPLEREGLGQLLLGISLIMDGLMGAVQERMRQHSSPSALQMMLAINGWSTVLLIPPLFITGEAMDFVVFATKYPQMLGHLATLALAGVIGQLFIFMMISSFGSLACSLCTTTRKFFTVLCSVLLFGNNLSIRQWMGTVLVFTGLFADMFFGKKGASASGKSPPKSKEKSEANGILK</sequence>